<organism evidence="1 2">
    <name type="scientific">Pseudomonas putida</name>
    <name type="common">Arthrobacter siderocapsulatus</name>
    <dbReference type="NCBI Taxonomy" id="303"/>
    <lineage>
        <taxon>Bacteria</taxon>
        <taxon>Pseudomonadati</taxon>
        <taxon>Pseudomonadota</taxon>
        <taxon>Gammaproteobacteria</taxon>
        <taxon>Pseudomonadales</taxon>
        <taxon>Pseudomonadaceae</taxon>
        <taxon>Pseudomonas</taxon>
    </lineage>
</organism>
<evidence type="ECO:0000313" key="1">
    <source>
        <dbReference type="EMBL" id="KAF0255755.1"/>
    </source>
</evidence>
<sequence length="264" mass="29709">MIFKRFDYQHPPINGMYWIEFSIPETDCDADDDGRTVGWYTGETIRSLGLVYIENTEDNGLPFMATPVDDALCSFDGELALIHAASSVPLPRLPEDCSSQIGWLEYLGECEESAQASAKWFWLAITSKAERKRYVTLARQESYDGQDVAGFESPYRTYPPIRELAPGDTITHFLPFTTPSLSIPVLISDESAQLNPNLLTPLDSVEDRLGQNQVRMLPDQFKGYEIRMVPEQSIRSEVLENDCLFCTEAKNKAEAISTDTSLTK</sequence>
<comment type="caution">
    <text evidence="1">The sequence shown here is derived from an EMBL/GenBank/DDBJ whole genome shotgun (WGS) entry which is preliminary data.</text>
</comment>
<accession>A0A7V8J5P5</accession>
<gene>
    <name evidence="1" type="ORF">GN299_06600</name>
</gene>
<dbReference type="Proteomes" id="UP000442695">
    <property type="component" value="Unassembled WGS sequence"/>
</dbReference>
<dbReference type="EMBL" id="WOWR01000005">
    <property type="protein sequence ID" value="KAF0255755.1"/>
    <property type="molecule type" value="Genomic_DNA"/>
</dbReference>
<name>A0A7V8J5P5_PSEPU</name>
<dbReference type="AlphaFoldDB" id="A0A7V8J5P5"/>
<reference evidence="1 2" key="1">
    <citation type="submission" date="2019-12" db="EMBL/GenBank/DDBJ databases">
        <authorList>
            <person name="Woiski C."/>
        </authorList>
    </citation>
    <scope>NUCLEOTIDE SEQUENCE [LARGE SCALE GENOMIC DNA]</scope>
    <source>
        <strain evidence="1 2">BOE100</strain>
    </source>
</reference>
<evidence type="ECO:0000313" key="2">
    <source>
        <dbReference type="Proteomes" id="UP000442695"/>
    </source>
</evidence>
<dbReference type="RefSeq" id="WP_156858649.1">
    <property type="nucleotide sequence ID" value="NZ_WOWR01000005.1"/>
</dbReference>
<protein>
    <submittedName>
        <fullName evidence="1">Uncharacterized protein</fullName>
    </submittedName>
</protein>
<proteinExistence type="predicted"/>